<dbReference type="AlphaFoldDB" id="A0A1E3KBK4"/>
<dbReference type="EMBL" id="MEKH01000003">
    <property type="protein sequence ID" value="ODO10243.1"/>
    <property type="molecule type" value="Genomic_DNA"/>
</dbReference>
<name>A0A1E3KBK4_9TREE</name>
<reference evidence="2 3" key="1">
    <citation type="submission" date="2016-06" db="EMBL/GenBank/DDBJ databases">
        <title>Evolution of pathogenesis and genome organization in the Tremellales.</title>
        <authorList>
            <person name="Cuomo C."/>
            <person name="Litvintseva A."/>
            <person name="Heitman J."/>
            <person name="Chen Y."/>
            <person name="Sun S."/>
            <person name="Springer D."/>
            <person name="Dromer F."/>
            <person name="Young S."/>
            <person name="Zeng Q."/>
            <person name="Chapman S."/>
            <person name="Gujja S."/>
            <person name="Saif S."/>
            <person name="Birren B."/>
        </authorList>
    </citation>
    <scope>NUCLEOTIDE SEQUENCE [LARGE SCALE GENOMIC DNA]</scope>
    <source>
        <strain evidence="2 3">CBS 6273</strain>
    </source>
</reference>
<dbReference type="OrthoDB" id="10342973at2759"/>
<feature type="region of interest" description="Disordered" evidence="1">
    <location>
        <begin position="58"/>
        <end position="79"/>
    </location>
</feature>
<accession>A0A1E3KBK4</accession>
<organism evidence="2 3">
    <name type="scientific">Cryptococcus amylolentus CBS 6273</name>
    <dbReference type="NCBI Taxonomy" id="1296118"/>
    <lineage>
        <taxon>Eukaryota</taxon>
        <taxon>Fungi</taxon>
        <taxon>Dikarya</taxon>
        <taxon>Basidiomycota</taxon>
        <taxon>Agaricomycotina</taxon>
        <taxon>Tremellomycetes</taxon>
        <taxon>Tremellales</taxon>
        <taxon>Cryptococcaceae</taxon>
        <taxon>Cryptococcus</taxon>
    </lineage>
</organism>
<evidence type="ECO:0000313" key="3">
    <source>
        <dbReference type="Proteomes" id="UP000095149"/>
    </source>
</evidence>
<gene>
    <name evidence="2" type="ORF">I350_02472</name>
</gene>
<evidence type="ECO:0000313" key="2">
    <source>
        <dbReference type="EMBL" id="ODO10243.1"/>
    </source>
</evidence>
<comment type="caution">
    <text evidence="2">The sequence shown here is derived from an EMBL/GenBank/DDBJ whole genome shotgun (WGS) entry which is preliminary data.</text>
</comment>
<sequence>MVKSNMQIGDMMKSARHNSKYFTSTAPKLNFEISMKGEEPYTDNAIYHFVDDKYAKPGDDARKSEADLTRYESVPGTEDEQQTWKALSYASGAPEEIKITNWSQLCIYEKPDCTLRLVSTEFYYHRSD</sequence>
<protein>
    <submittedName>
        <fullName evidence="2">Uncharacterized protein</fullName>
    </submittedName>
</protein>
<dbReference type="Proteomes" id="UP000095149">
    <property type="component" value="Unassembled WGS sequence"/>
</dbReference>
<feature type="compositionally biased region" description="Basic and acidic residues" evidence="1">
    <location>
        <begin position="58"/>
        <end position="70"/>
    </location>
</feature>
<proteinExistence type="predicted"/>
<evidence type="ECO:0000256" key="1">
    <source>
        <dbReference type="SAM" id="MobiDB-lite"/>
    </source>
</evidence>